<feature type="domain" description="Polysaccharide chain length determinant N-terminal" evidence="7">
    <location>
        <begin position="25"/>
        <end position="77"/>
    </location>
</feature>
<protein>
    <recommendedName>
        <fullName evidence="7">Polysaccharide chain length determinant N-terminal domain-containing protein</fullName>
    </recommendedName>
</protein>
<sequence>MNQTPQKQDAQFSQSHYQSSYHDDAISFVDLAKILVKRWKLMVAIFVVVVAVGSFYAFTLAKMYEYTSVYSVAETTVGKKLEPMTGLQSKIKNVYLPQQVRTLLQQESLPSLPFNMNISSPKGSALIVLTSKSSEVNKELVTALHSSILKQLKTEQDNQVARRVDFLQQRIASTKQKFEALNNADSPKESELAASLMTTIDSLELAVANFNPSSIKAKAIQSLNAKGTSKKLIMALSIVFASFLAVLGAFFREFYSQVYYSLQKDKKSSHI</sequence>
<keyword evidence="3 6" id="KW-0812">Transmembrane</keyword>
<keyword evidence="2" id="KW-1003">Cell membrane</keyword>
<feature type="transmembrane region" description="Helical" evidence="6">
    <location>
        <begin position="232"/>
        <end position="251"/>
    </location>
</feature>
<evidence type="ECO:0000313" key="9">
    <source>
        <dbReference type="Proteomes" id="UP000664882"/>
    </source>
</evidence>
<reference evidence="8 9" key="1">
    <citation type="submission" date="2021-03" db="EMBL/GenBank/DDBJ databases">
        <title>Oceanisphaera sp. nov., isolated from the intestine.</title>
        <authorList>
            <person name="Zhao L.-H."/>
            <person name="Shi L.-F."/>
        </authorList>
    </citation>
    <scope>NUCLEOTIDE SEQUENCE [LARGE SCALE GENOMIC DNA]</scope>
    <source>
        <strain evidence="8 9">DM8</strain>
    </source>
</reference>
<dbReference type="Proteomes" id="UP000664882">
    <property type="component" value="Unassembled WGS sequence"/>
</dbReference>
<keyword evidence="4 6" id="KW-1133">Transmembrane helix</keyword>
<evidence type="ECO:0000256" key="4">
    <source>
        <dbReference type="ARBA" id="ARBA00022989"/>
    </source>
</evidence>
<keyword evidence="9" id="KW-1185">Reference proteome</keyword>
<evidence type="ECO:0000256" key="3">
    <source>
        <dbReference type="ARBA" id="ARBA00022692"/>
    </source>
</evidence>
<evidence type="ECO:0000256" key="6">
    <source>
        <dbReference type="SAM" id="Phobius"/>
    </source>
</evidence>
<organism evidence="8 9">
    <name type="scientific">Oceanisphaera pacifica</name>
    <dbReference type="NCBI Taxonomy" id="2818389"/>
    <lineage>
        <taxon>Bacteria</taxon>
        <taxon>Pseudomonadati</taxon>
        <taxon>Pseudomonadota</taxon>
        <taxon>Gammaproteobacteria</taxon>
        <taxon>Aeromonadales</taxon>
        <taxon>Aeromonadaceae</taxon>
        <taxon>Oceanisphaera</taxon>
    </lineage>
</organism>
<proteinExistence type="predicted"/>
<comment type="caution">
    <text evidence="8">The sequence shown here is derived from an EMBL/GenBank/DDBJ whole genome shotgun (WGS) entry which is preliminary data.</text>
</comment>
<comment type="subcellular location">
    <subcellularLocation>
        <location evidence="1">Cell membrane</location>
        <topology evidence="1">Multi-pass membrane protein</topology>
    </subcellularLocation>
</comment>
<name>A0ABS3NGR1_9GAMM</name>
<evidence type="ECO:0000259" key="7">
    <source>
        <dbReference type="Pfam" id="PF02706"/>
    </source>
</evidence>
<dbReference type="InterPro" id="IPR003856">
    <property type="entry name" value="LPS_length_determ_N"/>
</dbReference>
<evidence type="ECO:0000256" key="1">
    <source>
        <dbReference type="ARBA" id="ARBA00004651"/>
    </source>
</evidence>
<evidence type="ECO:0000256" key="2">
    <source>
        <dbReference type="ARBA" id="ARBA00022475"/>
    </source>
</evidence>
<gene>
    <name evidence="8" type="ORF">J3U76_08920</name>
</gene>
<accession>A0ABS3NGR1</accession>
<feature type="transmembrane region" description="Helical" evidence="6">
    <location>
        <begin position="41"/>
        <end position="61"/>
    </location>
</feature>
<dbReference type="EMBL" id="JAGDFX010000009">
    <property type="protein sequence ID" value="MBO1519747.1"/>
    <property type="molecule type" value="Genomic_DNA"/>
</dbReference>
<evidence type="ECO:0000256" key="5">
    <source>
        <dbReference type="ARBA" id="ARBA00023136"/>
    </source>
</evidence>
<dbReference type="Pfam" id="PF02706">
    <property type="entry name" value="Wzz"/>
    <property type="match status" value="1"/>
</dbReference>
<dbReference type="RefSeq" id="WP_208005628.1">
    <property type="nucleotide sequence ID" value="NZ_JAGDFX010000009.1"/>
</dbReference>
<evidence type="ECO:0000313" key="8">
    <source>
        <dbReference type="EMBL" id="MBO1519747.1"/>
    </source>
</evidence>
<keyword evidence="5 6" id="KW-0472">Membrane</keyword>